<keyword evidence="1" id="KW-1133">Transmembrane helix</keyword>
<organism evidence="2">
    <name type="scientific">viral metagenome</name>
    <dbReference type="NCBI Taxonomy" id="1070528"/>
    <lineage>
        <taxon>unclassified sequences</taxon>
        <taxon>metagenomes</taxon>
        <taxon>organismal metagenomes</taxon>
    </lineage>
</organism>
<feature type="transmembrane region" description="Helical" evidence="1">
    <location>
        <begin position="31"/>
        <end position="48"/>
    </location>
</feature>
<evidence type="ECO:0000313" key="2">
    <source>
        <dbReference type="EMBL" id="QHS97004.1"/>
    </source>
</evidence>
<accession>A0A6C0BZQ4</accession>
<keyword evidence="1" id="KW-0472">Membrane</keyword>
<reference evidence="2" key="1">
    <citation type="journal article" date="2020" name="Nature">
        <title>Giant virus diversity and host interactions through global metagenomics.</title>
        <authorList>
            <person name="Schulz F."/>
            <person name="Roux S."/>
            <person name="Paez-Espino D."/>
            <person name="Jungbluth S."/>
            <person name="Walsh D.A."/>
            <person name="Denef V.J."/>
            <person name="McMahon K.D."/>
            <person name="Konstantinidis K.T."/>
            <person name="Eloe-Fadrosh E.A."/>
            <person name="Kyrpides N.C."/>
            <person name="Woyke T."/>
        </authorList>
    </citation>
    <scope>NUCLEOTIDE SEQUENCE</scope>
    <source>
        <strain evidence="2">GVMAG-M-3300020166-5</strain>
    </source>
</reference>
<proteinExistence type="predicted"/>
<protein>
    <submittedName>
        <fullName evidence="2">Uncharacterized protein</fullName>
    </submittedName>
</protein>
<evidence type="ECO:0000256" key="1">
    <source>
        <dbReference type="SAM" id="Phobius"/>
    </source>
</evidence>
<dbReference type="AlphaFoldDB" id="A0A6C0BZQ4"/>
<dbReference type="EMBL" id="MN739283">
    <property type="protein sequence ID" value="QHS97004.1"/>
    <property type="molecule type" value="Genomic_DNA"/>
</dbReference>
<sequence length="58" mass="6737">MQVIYTIFWTLLVVYITTGAFEFFGIGFDVYGIYMLWYSTLSIMSIFLPSNVGDTFNE</sequence>
<name>A0A6C0BZQ4_9ZZZZ</name>
<feature type="transmembrane region" description="Helical" evidence="1">
    <location>
        <begin position="6"/>
        <end position="24"/>
    </location>
</feature>
<keyword evidence="1" id="KW-0812">Transmembrane</keyword>